<evidence type="ECO:0000256" key="1">
    <source>
        <dbReference type="SAM" id="MobiDB-lite"/>
    </source>
</evidence>
<dbReference type="AlphaFoldDB" id="A0A7W7R8H3"/>
<accession>A0A7W7R8H3</accession>
<reference evidence="2 3" key="1">
    <citation type="submission" date="2020-08" db="EMBL/GenBank/DDBJ databases">
        <title>Sequencing the genomes of 1000 actinobacteria strains.</title>
        <authorList>
            <person name="Klenk H.-P."/>
        </authorList>
    </citation>
    <scope>NUCLEOTIDE SEQUENCE [LARGE SCALE GENOMIC DNA]</scope>
    <source>
        <strain evidence="2 3">DSM 41654</strain>
    </source>
</reference>
<dbReference type="InterPro" id="IPR046053">
    <property type="entry name" value="DUF6011"/>
</dbReference>
<dbReference type="EMBL" id="JACHJV010000001">
    <property type="protein sequence ID" value="MBB4927215.1"/>
    <property type="molecule type" value="Genomic_DNA"/>
</dbReference>
<feature type="region of interest" description="Disordered" evidence="1">
    <location>
        <begin position="45"/>
        <end position="69"/>
    </location>
</feature>
<evidence type="ECO:0000313" key="3">
    <source>
        <dbReference type="Proteomes" id="UP000540506"/>
    </source>
</evidence>
<keyword evidence="3" id="KW-1185">Reference proteome</keyword>
<feature type="compositionally biased region" description="Basic and acidic residues" evidence="1">
    <location>
        <begin position="51"/>
        <end position="62"/>
    </location>
</feature>
<dbReference type="Proteomes" id="UP000540506">
    <property type="component" value="Unassembled WGS sequence"/>
</dbReference>
<evidence type="ECO:0000313" key="2">
    <source>
        <dbReference type="EMBL" id="MBB4927215.1"/>
    </source>
</evidence>
<dbReference type="RefSeq" id="WP_184941280.1">
    <property type="nucleotide sequence ID" value="NZ_JACHJV010000001.1"/>
</dbReference>
<proteinExistence type="predicted"/>
<protein>
    <submittedName>
        <fullName evidence="2">Uncharacterized protein</fullName>
    </submittedName>
</protein>
<dbReference type="Pfam" id="PF19474">
    <property type="entry name" value="DUF6011"/>
    <property type="match status" value="1"/>
</dbReference>
<organism evidence="2 3">
    <name type="scientific">Kitasatospora kifunensis</name>
    <name type="common">Streptomyces kifunensis</name>
    <dbReference type="NCBI Taxonomy" id="58351"/>
    <lineage>
        <taxon>Bacteria</taxon>
        <taxon>Bacillati</taxon>
        <taxon>Actinomycetota</taxon>
        <taxon>Actinomycetes</taxon>
        <taxon>Kitasatosporales</taxon>
        <taxon>Streptomycetaceae</taxon>
        <taxon>Kitasatospora</taxon>
    </lineage>
</organism>
<name>A0A7W7R8H3_KITKI</name>
<sequence length="69" mass="7689">MRDQAPDQPEALLPVPTAEERLTVRVTCRGCGRVLHDPESRMLRLGPGCRHPGEPVRRHEVDQDALPGL</sequence>
<comment type="caution">
    <text evidence="2">The sequence shown here is derived from an EMBL/GenBank/DDBJ whole genome shotgun (WGS) entry which is preliminary data.</text>
</comment>
<gene>
    <name evidence="2" type="ORF">FHR34_006208</name>
</gene>